<feature type="active site" evidence="6">
    <location>
        <position position="468"/>
    </location>
</feature>
<dbReference type="PANTHER" id="PTHR11742:SF40">
    <property type="entry name" value="MANNOSYL-OLIGOSACCHARIDE 1,2-ALPHA-MANNOSIDASE IB"/>
    <property type="match status" value="1"/>
</dbReference>
<comment type="similarity">
    <text evidence="3 9">Belongs to the glycosyl hydrolase 47 family.</text>
</comment>
<dbReference type="Proteomes" id="UP000824540">
    <property type="component" value="Unassembled WGS sequence"/>
</dbReference>
<dbReference type="GO" id="GO:0004571">
    <property type="term" value="F:mannosyl-oligosaccharide 1,2-alpha-mannosidase activity"/>
    <property type="evidence" value="ECO:0007669"/>
    <property type="project" value="InterPro"/>
</dbReference>
<dbReference type="InterPro" id="IPR036026">
    <property type="entry name" value="Seven-hairpin_glycosidases"/>
</dbReference>
<feature type="binding site" evidence="7">
    <location>
        <position position="662"/>
    </location>
    <ligand>
        <name>Ca(2+)</name>
        <dbReference type="ChEBI" id="CHEBI:29108"/>
    </ligand>
</feature>
<dbReference type="PANTHER" id="PTHR11742">
    <property type="entry name" value="MANNOSYL-OLIGOSACCHARIDE ALPHA-1,2-MANNOSIDASE-RELATED"/>
    <property type="match status" value="1"/>
</dbReference>
<organism evidence="12 13">
    <name type="scientific">Albula glossodonta</name>
    <name type="common">roundjaw bonefish</name>
    <dbReference type="NCBI Taxonomy" id="121402"/>
    <lineage>
        <taxon>Eukaryota</taxon>
        <taxon>Metazoa</taxon>
        <taxon>Chordata</taxon>
        <taxon>Craniata</taxon>
        <taxon>Vertebrata</taxon>
        <taxon>Euteleostomi</taxon>
        <taxon>Actinopterygii</taxon>
        <taxon>Neopterygii</taxon>
        <taxon>Teleostei</taxon>
        <taxon>Albuliformes</taxon>
        <taxon>Albulidae</taxon>
        <taxon>Albula</taxon>
    </lineage>
</organism>
<feature type="active site" description="Proton donor" evidence="6">
    <location>
        <position position="577"/>
    </location>
</feature>
<dbReference type="InterPro" id="IPR001382">
    <property type="entry name" value="Glyco_hydro_47"/>
</dbReference>
<keyword evidence="11" id="KW-0812">Transmembrane</keyword>
<gene>
    <name evidence="12" type="ORF">JZ751_029176</name>
</gene>
<evidence type="ECO:0000256" key="2">
    <source>
        <dbReference type="ARBA" id="ARBA00004922"/>
    </source>
</evidence>
<dbReference type="InterPro" id="IPR050749">
    <property type="entry name" value="Glycosyl_Hydrolase_47"/>
</dbReference>
<protein>
    <recommendedName>
        <fullName evidence="9">alpha-1,2-Mannosidase</fullName>
        <ecNumber evidence="9">3.2.1.-</ecNumber>
    </recommendedName>
</protein>
<evidence type="ECO:0000313" key="13">
    <source>
        <dbReference type="Proteomes" id="UP000824540"/>
    </source>
</evidence>
<sequence>MTTPALLPLSGRRITALAPGASSFPHHRATLRLSEKFILLLILSAFITLCFGAFFFLPDNSKHKRFDLGLEDVLIPHIDANKEGKLPGGQIIHGQGGHDEHRHREEEESLRNKIRADHERALEEAKEKLRKSREELRAEIQTEKSKVAQDLKKKDNERPLPPVPMPKVVGVNDGDPGDPAVKEKRDKIREMGATIVDALDTLYIMGLHDEFKDGQEWIQQNLDFSVNAEVSVFEVNIRFIGGLLAAYYLSGQEVFKVKAVQLAEKLLPAFNTPTGIPWAMVNLKSGVGRNWGWASAGSSILAEFGTLHMEFVHLTYLTGNPAYYQKVMHIRKLLAKMDRPNGLYPNYLNPRTGRWGQRESGFVLTYNGVNDIRRIAISSSGVTVQAQNCEVFSTVTDCSPRIGTADWSCSAQITRVVSISSPRQCCPRQCLAALTNCLWHHPGSEGCSWLEGFWVSLPHHTSVGGLGDSFYEYLLKAWLMSDKTDAEARRTYDEAIEAIERHLIRKSSGGLTFIGEWKNGHLERKMGHLTCFAGGMFALGADGSPDDKAGHYLQLGAEIAHTCHESYDRTVLKLGPEAFKFDSGLEAVAVRQNEKYYILRPEAIDKYCRVSGGFSGVKDVYSSNPTYDDVQQSFFLAETLKYLYLLFSGDDLLPLESWVFNTEAHPLPVLHLGNFTLPGSPAKR</sequence>
<dbReference type="PRINTS" id="PR00747">
    <property type="entry name" value="GLYHDRLASE47"/>
</dbReference>
<evidence type="ECO:0000256" key="3">
    <source>
        <dbReference type="ARBA" id="ARBA00007658"/>
    </source>
</evidence>
<dbReference type="GO" id="GO:0070062">
    <property type="term" value="C:extracellular exosome"/>
    <property type="evidence" value="ECO:0007669"/>
    <property type="project" value="TreeGrafter"/>
</dbReference>
<dbReference type="OrthoDB" id="8118055at2759"/>
<comment type="caution">
    <text evidence="12">The sequence shown here is derived from an EMBL/GenBank/DDBJ whole genome shotgun (WGS) entry which is preliminary data.</text>
</comment>
<dbReference type="Gene3D" id="1.50.10.10">
    <property type="match status" value="2"/>
</dbReference>
<feature type="transmembrane region" description="Helical" evidence="11">
    <location>
        <begin position="37"/>
        <end position="57"/>
    </location>
</feature>
<accession>A0A8T2P9D7</accession>
<keyword evidence="4 9" id="KW-0378">Hydrolase</keyword>
<keyword evidence="5 8" id="KW-1015">Disulfide bond</keyword>
<evidence type="ECO:0000256" key="1">
    <source>
        <dbReference type="ARBA" id="ARBA00001913"/>
    </source>
</evidence>
<keyword evidence="9" id="KW-0326">Glycosidase</keyword>
<evidence type="ECO:0000256" key="4">
    <source>
        <dbReference type="ARBA" id="ARBA00022801"/>
    </source>
</evidence>
<evidence type="ECO:0000256" key="11">
    <source>
        <dbReference type="SAM" id="Phobius"/>
    </source>
</evidence>
<proteinExistence type="inferred from homology"/>
<name>A0A8T2P9D7_9TELE</name>
<evidence type="ECO:0000256" key="10">
    <source>
        <dbReference type="SAM" id="MobiDB-lite"/>
    </source>
</evidence>
<evidence type="ECO:0000313" key="12">
    <source>
        <dbReference type="EMBL" id="KAG9348859.1"/>
    </source>
</evidence>
<evidence type="ECO:0000256" key="8">
    <source>
        <dbReference type="PIRSR" id="PIRSR601382-3"/>
    </source>
</evidence>
<dbReference type="GO" id="GO:0005975">
    <property type="term" value="P:carbohydrate metabolic process"/>
    <property type="evidence" value="ECO:0007669"/>
    <property type="project" value="InterPro"/>
</dbReference>
<dbReference type="SUPFAM" id="SSF48225">
    <property type="entry name" value="Seven-hairpin glycosidases"/>
    <property type="match status" value="1"/>
</dbReference>
<keyword evidence="13" id="KW-1185">Reference proteome</keyword>
<evidence type="ECO:0000256" key="5">
    <source>
        <dbReference type="ARBA" id="ARBA00023157"/>
    </source>
</evidence>
<dbReference type="EC" id="3.2.1.-" evidence="9"/>
<keyword evidence="11" id="KW-0472">Membrane</keyword>
<evidence type="ECO:0000256" key="7">
    <source>
        <dbReference type="PIRSR" id="PIRSR601382-2"/>
    </source>
</evidence>
<dbReference type="GO" id="GO:0005509">
    <property type="term" value="F:calcium ion binding"/>
    <property type="evidence" value="ECO:0007669"/>
    <property type="project" value="InterPro"/>
</dbReference>
<reference evidence="12" key="1">
    <citation type="thesis" date="2021" institute="BYU ScholarsArchive" country="Provo, UT, USA">
        <title>Applications of and Algorithms for Genome Assembly and Genomic Analyses with an Emphasis on Marine Teleosts.</title>
        <authorList>
            <person name="Pickett B.D."/>
        </authorList>
    </citation>
    <scope>NUCLEOTIDE SEQUENCE</scope>
    <source>
        <strain evidence="12">HI-2016</strain>
    </source>
</reference>
<feature type="disulfide bond" evidence="8">
    <location>
        <begin position="531"/>
        <end position="563"/>
    </location>
</feature>
<feature type="active site" evidence="6">
    <location>
        <position position="602"/>
    </location>
</feature>
<keyword evidence="11" id="KW-1133">Transmembrane helix</keyword>
<dbReference type="InterPro" id="IPR012341">
    <property type="entry name" value="6hp_glycosidase-like_sf"/>
</dbReference>
<evidence type="ECO:0000256" key="9">
    <source>
        <dbReference type="RuleBase" id="RU361193"/>
    </source>
</evidence>
<evidence type="ECO:0000256" key="6">
    <source>
        <dbReference type="PIRSR" id="PIRSR601382-1"/>
    </source>
</evidence>
<feature type="active site" description="Proton donor" evidence="6">
    <location>
        <position position="234"/>
    </location>
</feature>
<comment type="cofactor">
    <cofactor evidence="1 7">
        <name>Ca(2+)</name>
        <dbReference type="ChEBI" id="CHEBI:29108"/>
    </cofactor>
</comment>
<dbReference type="Pfam" id="PF01532">
    <property type="entry name" value="Glyco_hydro_47"/>
    <property type="match status" value="1"/>
</dbReference>
<dbReference type="AlphaFoldDB" id="A0A8T2P9D7"/>
<dbReference type="EMBL" id="JAFBMS010000010">
    <property type="protein sequence ID" value="KAG9348859.1"/>
    <property type="molecule type" value="Genomic_DNA"/>
</dbReference>
<keyword evidence="7" id="KW-0106">Calcium</keyword>
<keyword evidence="7" id="KW-0479">Metal-binding</keyword>
<comment type="pathway">
    <text evidence="2">Protein modification; protein glycosylation.</text>
</comment>
<feature type="compositionally biased region" description="Basic and acidic residues" evidence="10">
    <location>
        <begin position="140"/>
        <end position="158"/>
    </location>
</feature>
<dbReference type="GO" id="GO:0000139">
    <property type="term" value="C:Golgi membrane"/>
    <property type="evidence" value="ECO:0007669"/>
    <property type="project" value="TreeGrafter"/>
</dbReference>
<feature type="region of interest" description="Disordered" evidence="10">
    <location>
        <begin position="140"/>
        <end position="180"/>
    </location>
</feature>
<dbReference type="GO" id="GO:0005783">
    <property type="term" value="C:endoplasmic reticulum"/>
    <property type="evidence" value="ECO:0007669"/>
    <property type="project" value="TreeGrafter"/>
</dbReference>